<name>A0A7S4PAV9_GUITH</name>
<feature type="coiled-coil region" evidence="1">
    <location>
        <begin position="100"/>
        <end position="134"/>
    </location>
</feature>
<sequence length="545" mass="61042">MFSLGQGAPFQLSAGSVKGSADPDARGYGCLEEASVKGLQSNFTGLRKIEPGAPPKDCIKWMTELEMGEKGLWKVSEACRAAKLLNSETLKTEKDNQARMAELRNKVQTCQGRMKQLEARLEQIEHREKAIEEASDKAVRICDALAAVEIGKGRDGLSLRERASNARLQSLKKISKAAKEYFEGHVHHWIHENRIPLEIHEEQYEHVLSTVRFVTGHIAKDEPLFLNHQERMRDSTIVFHSVPKELSGLLYILKPYEGPHAFCQSSLHLGAPAYLYILIESCPVAPQWLSQGFRKLDGMLLEGLNAKTSSVISFQIYKSNSPMSGQILLGENSYGKSTTTERFIVALSFPLAGVGQPSAPQHTDYNQEKAAAAAKPVESLLSSQSEDSSDMAENCLPKSDAELMVESWYSSELAEKEYGRFRQRHDIELIEKASSNLFSLSRPSYLRRTGRHTSEDDSSGEDEMFMTGVYIRRFIAAATFIQIYEDLNRDECSLAKVPAISLANDLKEMTENFQQRAADIAKEQEVTLDKIFAEFCPQFLSSRNE</sequence>
<keyword evidence="1" id="KW-0175">Coiled coil</keyword>
<accession>A0A7S4PAV9</accession>
<protein>
    <submittedName>
        <fullName evidence="2">Uncharacterized protein</fullName>
    </submittedName>
</protein>
<reference evidence="2" key="1">
    <citation type="submission" date="2021-01" db="EMBL/GenBank/DDBJ databases">
        <authorList>
            <person name="Corre E."/>
            <person name="Pelletier E."/>
            <person name="Niang G."/>
            <person name="Scheremetjew M."/>
            <person name="Finn R."/>
            <person name="Kale V."/>
            <person name="Holt S."/>
            <person name="Cochrane G."/>
            <person name="Meng A."/>
            <person name="Brown T."/>
            <person name="Cohen L."/>
        </authorList>
    </citation>
    <scope>NUCLEOTIDE SEQUENCE</scope>
    <source>
        <strain evidence="2">CCMP 2712</strain>
    </source>
</reference>
<evidence type="ECO:0000313" key="2">
    <source>
        <dbReference type="EMBL" id="CAE2328946.1"/>
    </source>
</evidence>
<dbReference type="EMBL" id="HBKN01040889">
    <property type="protein sequence ID" value="CAE2328946.1"/>
    <property type="molecule type" value="Transcribed_RNA"/>
</dbReference>
<gene>
    <name evidence="2" type="ORF">GTHE00462_LOCUS31990</name>
</gene>
<evidence type="ECO:0000256" key="1">
    <source>
        <dbReference type="SAM" id="Coils"/>
    </source>
</evidence>
<proteinExistence type="predicted"/>
<organism evidence="2">
    <name type="scientific">Guillardia theta</name>
    <name type="common">Cryptophyte</name>
    <name type="synonym">Cryptomonas phi</name>
    <dbReference type="NCBI Taxonomy" id="55529"/>
    <lineage>
        <taxon>Eukaryota</taxon>
        <taxon>Cryptophyceae</taxon>
        <taxon>Pyrenomonadales</taxon>
        <taxon>Geminigeraceae</taxon>
        <taxon>Guillardia</taxon>
    </lineage>
</organism>
<dbReference type="AlphaFoldDB" id="A0A7S4PAV9"/>